<evidence type="ECO:0008006" key="2">
    <source>
        <dbReference type="Google" id="ProtNLM"/>
    </source>
</evidence>
<protein>
    <recommendedName>
        <fullName evidence="2">Reverse transcriptase domain-containing protein</fullName>
    </recommendedName>
</protein>
<gene>
    <name evidence="1" type="ORF">Tci_561921</name>
</gene>
<name>A0A699IVN6_TANCI</name>
<accession>A0A699IVN6</accession>
<feature type="non-terminal residue" evidence="1">
    <location>
        <position position="1"/>
    </location>
</feature>
<comment type="caution">
    <text evidence="1">The sequence shown here is derived from an EMBL/GenBank/DDBJ whole genome shotgun (WGS) entry which is preliminary data.</text>
</comment>
<dbReference type="EMBL" id="BKCJ010339191">
    <property type="protein sequence ID" value="GEZ89948.1"/>
    <property type="molecule type" value="Genomic_DNA"/>
</dbReference>
<reference evidence="1" key="1">
    <citation type="journal article" date="2019" name="Sci. Rep.">
        <title>Draft genome of Tanacetum cinerariifolium, the natural source of mosquito coil.</title>
        <authorList>
            <person name="Yamashiro T."/>
            <person name="Shiraishi A."/>
            <person name="Satake H."/>
            <person name="Nakayama K."/>
        </authorList>
    </citation>
    <scope>NUCLEOTIDE SEQUENCE</scope>
</reference>
<proteinExistence type="predicted"/>
<evidence type="ECO:0000313" key="1">
    <source>
        <dbReference type="EMBL" id="GEZ89948.1"/>
    </source>
</evidence>
<sequence>FDIESDLKEIEFMLYQDKDSSLKDSIDQKNRANLADIFIDSIPAMFTDEHTLDYSSPLIFDVYADDFLEVESDAENIYNDPFDSKGEKIKESKLLIDELDLPCDFHPHPEYDSFISQDFSKVDDLPSTNNEDKIFNPGILIQEKPVEIITRVVQDKKLAISNASLVFEDFDPPFYELLFFKEVPKSKMLLPFSFENEEKVFKPGIHTSEKVHSYFIPELSHQGYKVFKINQIFKSLMKIFLFYCGKDTHILVVPHHHVYPFYQFNIPGNLKTLSKGFCTQVFISSASYWESRIQI</sequence>
<dbReference type="AlphaFoldDB" id="A0A699IVN6"/>
<organism evidence="1">
    <name type="scientific">Tanacetum cinerariifolium</name>
    <name type="common">Dalmatian daisy</name>
    <name type="synonym">Chrysanthemum cinerariifolium</name>
    <dbReference type="NCBI Taxonomy" id="118510"/>
    <lineage>
        <taxon>Eukaryota</taxon>
        <taxon>Viridiplantae</taxon>
        <taxon>Streptophyta</taxon>
        <taxon>Embryophyta</taxon>
        <taxon>Tracheophyta</taxon>
        <taxon>Spermatophyta</taxon>
        <taxon>Magnoliopsida</taxon>
        <taxon>eudicotyledons</taxon>
        <taxon>Gunneridae</taxon>
        <taxon>Pentapetalae</taxon>
        <taxon>asterids</taxon>
        <taxon>campanulids</taxon>
        <taxon>Asterales</taxon>
        <taxon>Asteraceae</taxon>
        <taxon>Asteroideae</taxon>
        <taxon>Anthemideae</taxon>
        <taxon>Anthemidinae</taxon>
        <taxon>Tanacetum</taxon>
    </lineage>
</organism>